<dbReference type="EMBL" id="SGPK01000090">
    <property type="protein sequence ID" value="THH08699.1"/>
    <property type="molecule type" value="Genomic_DNA"/>
</dbReference>
<comment type="subcellular location">
    <subcellularLocation>
        <location evidence="1">Endomembrane system</location>
        <topology evidence="1">Multi-pass membrane protein</topology>
    </subcellularLocation>
    <subcellularLocation>
        <location evidence="7">Endoplasmic reticulum membrane</location>
        <topology evidence="7">Multi-pass membrane protein</topology>
    </subcellularLocation>
</comment>
<reference evidence="8 9" key="1">
    <citation type="submission" date="2019-02" db="EMBL/GenBank/DDBJ databases">
        <title>Genome sequencing of the rare red list fungi Phellinidium pouzarii.</title>
        <authorList>
            <person name="Buettner E."/>
            <person name="Kellner H."/>
        </authorList>
    </citation>
    <scope>NUCLEOTIDE SEQUENCE [LARGE SCALE GENOMIC DNA]</scope>
    <source>
        <strain evidence="8 9">DSM 108285</strain>
    </source>
</reference>
<keyword evidence="5 7" id="KW-1133">Transmembrane helix</keyword>
<evidence type="ECO:0000256" key="6">
    <source>
        <dbReference type="ARBA" id="ARBA00023136"/>
    </source>
</evidence>
<keyword evidence="2 7" id="KW-0337">GPI-anchor biosynthesis</keyword>
<keyword evidence="4" id="KW-0732">Signal</keyword>
<keyword evidence="3 7" id="KW-0812">Transmembrane</keyword>
<sequence>MDRSVASAGDRSSLFTRCLQKCELQECTHTDNHSPNTFPLSLRLTHWTCTDNCAYSCMHQLTDVAIDEGHHVLQYYGKWPFWRLLGMQEPASVLFSLLNLWVHVRGYNTVKKRVPDGHPSKSFVMAWSVVSMNAWVCSAIFHTRDKPITEKLDYFSAALVFIVALYTAVARFFFLGHPRRQHLYVLWGALCVLTYGLHVTYLSVLPRFDYTYNIIFNLVLGLAHNFLWLLYTFPESYTVIRRFPPSAIPRRYRPRCASKVALCAVLTMAAMSLELFDFPPIERILDAHALWHAATVPITALWYSFQVEDALDEGWQLKIGRS</sequence>
<evidence type="ECO:0000256" key="1">
    <source>
        <dbReference type="ARBA" id="ARBA00004127"/>
    </source>
</evidence>
<keyword evidence="7" id="KW-0256">Endoplasmic reticulum</keyword>
<feature type="transmembrane region" description="Helical" evidence="7">
    <location>
        <begin position="81"/>
        <end position="102"/>
    </location>
</feature>
<dbReference type="InterPro" id="IPR007217">
    <property type="entry name" value="Per1-like"/>
</dbReference>
<evidence type="ECO:0000256" key="2">
    <source>
        <dbReference type="ARBA" id="ARBA00022502"/>
    </source>
</evidence>
<dbReference type="AlphaFoldDB" id="A0A4S4LAS3"/>
<evidence type="ECO:0000256" key="7">
    <source>
        <dbReference type="RuleBase" id="RU365066"/>
    </source>
</evidence>
<proteinExistence type="inferred from homology"/>
<accession>A0A4S4LAS3</accession>
<dbReference type="OrthoDB" id="419770at2759"/>
<dbReference type="GO" id="GO:0016788">
    <property type="term" value="F:hydrolase activity, acting on ester bonds"/>
    <property type="evidence" value="ECO:0007669"/>
    <property type="project" value="TreeGrafter"/>
</dbReference>
<evidence type="ECO:0000256" key="4">
    <source>
        <dbReference type="ARBA" id="ARBA00022729"/>
    </source>
</evidence>
<dbReference type="GO" id="GO:0006506">
    <property type="term" value="P:GPI anchor biosynthetic process"/>
    <property type="evidence" value="ECO:0007669"/>
    <property type="project" value="UniProtKB-KW"/>
</dbReference>
<evidence type="ECO:0000256" key="3">
    <source>
        <dbReference type="ARBA" id="ARBA00022692"/>
    </source>
</evidence>
<feature type="transmembrane region" description="Helical" evidence="7">
    <location>
        <begin position="183"/>
        <end position="204"/>
    </location>
</feature>
<name>A0A4S4LAS3_9AGAM</name>
<feature type="transmembrane region" description="Helical" evidence="7">
    <location>
        <begin position="154"/>
        <end position="174"/>
    </location>
</feature>
<comment type="function">
    <text evidence="7">Involved in the lipid remodeling steps of GPI-anchor maturation.</text>
</comment>
<evidence type="ECO:0000313" key="9">
    <source>
        <dbReference type="Proteomes" id="UP000308199"/>
    </source>
</evidence>
<comment type="similarity">
    <text evidence="7">Belongs to the PGAP3 family.</text>
</comment>
<protein>
    <recommendedName>
        <fullName evidence="7">Post-GPI attachment to proteins factor 3</fullName>
    </recommendedName>
</protein>
<evidence type="ECO:0000256" key="5">
    <source>
        <dbReference type="ARBA" id="ARBA00022989"/>
    </source>
</evidence>
<evidence type="ECO:0000313" key="8">
    <source>
        <dbReference type="EMBL" id="THH08699.1"/>
    </source>
</evidence>
<dbReference type="PANTHER" id="PTHR13148">
    <property type="entry name" value="PER1-RELATED"/>
    <property type="match status" value="1"/>
</dbReference>
<gene>
    <name evidence="8" type="ORF">EW145_g2519</name>
</gene>
<comment type="caution">
    <text evidence="8">The sequence shown here is derived from an EMBL/GenBank/DDBJ whole genome shotgun (WGS) entry which is preliminary data.</text>
</comment>
<dbReference type="PANTHER" id="PTHR13148:SF0">
    <property type="entry name" value="POST-GPI ATTACHMENT TO PROTEINS FACTOR 3"/>
    <property type="match status" value="1"/>
</dbReference>
<keyword evidence="9" id="KW-1185">Reference proteome</keyword>
<feature type="transmembrane region" description="Helical" evidence="7">
    <location>
        <begin position="210"/>
        <end position="231"/>
    </location>
</feature>
<organism evidence="8 9">
    <name type="scientific">Phellinidium pouzarii</name>
    <dbReference type="NCBI Taxonomy" id="167371"/>
    <lineage>
        <taxon>Eukaryota</taxon>
        <taxon>Fungi</taxon>
        <taxon>Dikarya</taxon>
        <taxon>Basidiomycota</taxon>
        <taxon>Agaricomycotina</taxon>
        <taxon>Agaricomycetes</taxon>
        <taxon>Hymenochaetales</taxon>
        <taxon>Hymenochaetaceae</taxon>
        <taxon>Phellinidium</taxon>
    </lineage>
</organism>
<feature type="transmembrane region" description="Helical" evidence="7">
    <location>
        <begin position="123"/>
        <end position="142"/>
    </location>
</feature>
<dbReference type="GO" id="GO:0005789">
    <property type="term" value="C:endoplasmic reticulum membrane"/>
    <property type="evidence" value="ECO:0007669"/>
    <property type="project" value="UniProtKB-SubCell"/>
</dbReference>
<comment type="caution">
    <text evidence="7">Lacks conserved residue(s) required for the propagation of feature annotation.</text>
</comment>
<dbReference type="Pfam" id="PF04080">
    <property type="entry name" value="Per1"/>
    <property type="match status" value="1"/>
</dbReference>
<dbReference type="Proteomes" id="UP000308199">
    <property type="component" value="Unassembled WGS sequence"/>
</dbReference>
<keyword evidence="6 7" id="KW-0472">Membrane</keyword>